<dbReference type="InterPro" id="IPR018108">
    <property type="entry name" value="MCP_transmembrane"/>
</dbReference>
<evidence type="ECO:0000313" key="14">
    <source>
        <dbReference type="Proteomes" id="UP000186922"/>
    </source>
</evidence>
<comment type="caution">
    <text evidence="13">The sequence shown here is derived from an EMBL/GenBank/DDBJ whole genome shotgun (WGS) entry which is preliminary data.</text>
</comment>
<evidence type="ECO:0000256" key="5">
    <source>
        <dbReference type="ARBA" id="ARBA00022737"/>
    </source>
</evidence>
<protein>
    <submittedName>
        <fullName evidence="13">Uncharacterized protein</fullName>
    </submittedName>
</protein>
<proteinExistence type="inferred from homology"/>
<reference evidence="13 14" key="1">
    <citation type="journal article" date="2016" name="Nat. Commun.">
        <title>Extremotolerant tardigrade genome and improved radiotolerance of human cultured cells by tardigrade-unique protein.</title>
        <authorList>
            <person name="Hashimoto T."/>
            <person name="Horikawa D.D."/>
            <person name="Saito Y."/>
            <person name="Kuwahara H."/>
            <person name="Kozuka-Hata H."/>
            <person name="Shin-I T."/>
            <person name="Minakuchi Y."/>
            <person name="Ohishi K."/>
            <person name="Motoyama A."/>
            <person name="Aizu T."/>
            <person name="Enomoto A."/>
            <person name="Kondo K."/>
            <person name="Tanaka S."/>
            <person name="Hara Y."/>
            <person name="Koshikawa S."/>
            <person name="Sagara H."/>
            <person name="Miura T."/>
            <person name="Yokobori S."/>
            <person name="Miyagawa K."/>
            <person name="Suzuki Y."/>
            <person name="Kubo T."/>
            <person name="Oyama M."/>
            <person name="Kohara Y."/>
            <person name="Fujiyama A."/>
            <person name="Arakawa K."/>
            <person name="Katayama T."/>
            <person name="Toyoda A."/>
            <person name="Kunieda T."/>
        </authorList>
    </citation>
    <scope>NUCLEOTIDE SEQUENCE [LARGE SCALE GENOMIC DNA]</scope>
    <source>
        <strain evidence="13 14">YOKOZUNA-1</strain>
    </source>
</reference>
<dbReference type="PANTHER" id="PTHR45624">
    <property type="entry name" value="MITOCHONDRIAL BASIC AMINO ACIDS TRANSPORTER-RELATED"/>
    <property type="match status" value="1"/>
</dbReference>
<evidence type="ECO:0000256" key="11">
    <source>
        <dbReference type="SAM" id="MobiDB-lite"/>
    </source>
</evidence>
<dbReference type="GO" id="GO:0031966">
    <property type="term" value="C:mitochondrial membrane"/>
    <property type="evidence" value="ECO:0007669"/>
    <property type="project" value="UniProtKB-SubCell"/>
</dbReference>
<dbReference type="OrthoDB" id="409586at2759"/>
<dbReference type="InterPro" id="IPR023395">
    <property type="entry name" value="MCP_dom_sf"/>
</dbReference>
<keyword evidence="6 12" id="KW-1133">Transmembrane helix</keyword>
<evidence type="ECO:0000256" key="9">
    <source>
        <dbReference type="PROSITE-ProRule" id="PRU00282"/>
    </source>
</evidence>
<dbReference type="SUPFAM" id="SSF103506">
    <property type="entry name" value="Mitochondrial carrier"/>
    <property type="match status" value="1"/>
</dbReference>
<dbReference type="EMBL" id="BDGG01000016">
    <property type="protein sequence ID" value="GAV07943.1"/>
    <property type="molecule type" value="Genomic_DNA"/>
</dbReference>
<feature type="repeat" description="Solcar" evidence="9">
    <location>
        <begin position="30"/>
        <end position="114"/>
    </location>
</feature>
<dbReference type="Pfam" id="PF00153">
    <property type="entry name" value="Mito_carr"/>
    <property type="match status" value="1"/>
</dbReference>
<evidence type="ECO:0000256" key="10">
    <source>
        <dbReference type="RuleBase" id="RU000488"/>
    </source>
</evidence>
<comment type="subcellular location">
    <subcellularLocation>
        <location evidence="1">Mitochondrion membrane</location>
        <topology evidence="1">Multi-pass membrane protein</topology>
    </subcellularLocation>
</comment>
<organism evidence="13 14">
    <name type="scientific">Ramazzottius varieornatus</name>
    <name type="common">Water bear</name>
    <name type="synonym">Tardigrade</name>
    <dbReference type="NCBI Taxonomy" id="947166"/>
    <lineage>
        <taxon>Eukaryota</taxon>
        <taxon>Metazoa</taxon>
        <taxon>Ecdysozoa</taxon>
        <taxon>Tardigrada</taxon>
        <taxon>Eutardigrada</taxon>
        <taxon>Parachela</taxon>
        <taxon>Hypsibioidea</taxon>
        <taxon>Ramazzottiidae</taxon>
        <taxon>Ramazzottius</taxon>
    </lineage>
</organism>
<keyword evidence="8 9" id="KW-0472">Membrane</keyword>
<evidence type="ECO:0000313" key="13">
    <source>
        <dbReference type="EMBL" id="GAV07943.1"/>
    </source>
</evidence>
<name>A0A1D1W580_RAMVA</name>
<evidence type="ECO:0000256" key="12">
    <source>
        <dbReference type="SAM" id="Phobius"/>
    </source>
</evidence>
<evidence type="ECO:0000256" key="6">
    <source>
        <dbReference type="ARBA" id="ARBA00022989"/>
    </source>
</evidence>
<dbReference type="InterPro" id="IPR050567">
    <property type="entry name" value="Mitochondrial_Carrier"/>
</dbReference>
<keyword evidence="4 9" id="KW-0812">Transmembrane</keyword>
<comment type="similarity">
    <text evidence="2 10">Belongs to the mitochondrial carrier (TC 2.A.29) family.</text>
</comment>
<evidence type="ECO:0000256" key="7">
    <source>
        <dbReference type="ARBA" id="ARBA00023128"/>
    </source>
</evidence>
<dbReference type="Gene3D" id="1.50.40.10">
    <property type="entry name" value="Mitochondrial carrier domain"/>
    <property type="match status" value="1"/>
</dbReference>
<dbReference type="PROSITE" id="PS50920">
    <property type="entry name" value="SOLCAR"/>
    <property type="match status" value="1"/>
</dbReference>
<keyword evidence="7" id="KW-0496">Mitochondrion</keyword>
<evidence type="ECO:0000256" key="8">
    <source>
        <dbReference type="ARBA" id="ARBA00023136"/>
    </source>
</evidence>
<evidence type="ECO:0000256" key="1">
    <source>
        <dbReference type="ARBA" id="ARBA00004225"/>
    </source>
</evidence>
<dbReference type="PANTHER" id="PTHR45624:SF12">
    <property type="entry name" value="MITOCHONDRIAL ORNITHINE TRANSPORTER 1"/>
    <property type="match status" value="1"/>
</dbReference>
<feature type="compositionally biased region" description="Basic and acidic residues" evidence="11">
    <location>
        <begin position="7"/>
        <end position="24"/>
    </location>
</feature>
<evidence type="ECO:0000256" key="2">
    <source>
        <dbReference type="ARBA" id="ARBA00006375"/>
    </source>
</evidence>
<feature type="region of interest" description="Disordered" evidence="11">
    <location>
        <begin position="1"/>
        <end position="24"/>
    </location>
</feature>
<gene>
    <name evidence="13" type="primary">RvY_17717-1</name>
    <name evidence="13" type="synonym">RvY_17717.1</name>
    <name evidence="13" type="ORF">RvY_17717</name>
</gene>
<dbReference type="Proteomes" id="UP000186922">
    <property type="component" value="Unassembled WGS sequence"/>
</dbReference>
<evidence type="ECO:0000256" key="3">
    <source>
        <dbReference type="ARBA" id="ARBA00022448"/>
    </source>
</evidence>
<keyword evidence="14" id="KW-1185">Reference proteome</keyword>
<keyword evidence="5" id="KW-0677">Repeat</keyword>
<dbReference type="GO" id="GO:1990575">
    <property type="term" value="P:mitochondrial L-ornithine transmembrane transport"/>
    <property type="evidence" value="ECO:0007669"/>
    <property type="project" value="TreeGrafter"/>
</dbReference>
<keyword evidence="3 10" id="KW-0813">Transport</keyword>
<feature type="transmembrane region" description="Helical" evidence="12">
    <location>
        <begin position="30"/>
        <end position="50"/>
    </location>
</feature>
<dbReference type="GO" id="GO:0000064">
    <property type="term" value="F:L-ornithine transmembrane transporter activity"/>
    <property type="evidence" value="ECO:0007669"/>
    <property type="project" value="TreeGrafter"/>
</dbReference>
<evidence type="ECO:0000256" key="4">
    <source>
        <dbReference type="ARBA" id="ARBA00022692"/>
    </source>
</evidence>
<sequence>MHGSSKSRTEAVPHDPEKPPSRMEAYRSPITAGINLFSGAVGGGFAVLLCQPLDTIKVKMQTYPQLYSGAYNCGVLTWKRQGIRGLYAGTVPSLTANILENASLFMFYGFCQKVVQSVLNVPRAEDLTTFHNACAGGGAAFFTSFFLCPTEL</sequence>
<dbReference type="AlphaFoldDB" id="A0A1D1W580"/>
<accession>A0A1D1W580</accession>